<evidence type="ECO:0000313" key="3">
    <source>
        <dbReference type="EMBL" id="KAF2133222.1"/>
    </source>
</evidence>
<dbReference type="GeneID" id="54407810"/>
<protein>
    <submittedName>
        <fullName evidence="3">Uncharacterized protein</fullName>
    </submittedName>
</protein>
<name>A0A6A6AML9_9PLEO</name>
<feature type="non-terminal residue" evidence="3">
    <location>
        <position position="87"/>
    </location>
</feature>
<evidence type="ECO:0000256" key="2">
    <source>
        <dbReference type="SAM" id="Phobius"/>
    </source>
</evidence>
<feature type="region of interest" description="Disordered" evidence="1">
    <location>
        <begin position="60"/>
        <end position="87"/>
    </location>
</feature>
<keyword evidence="2" id="KW-0472">Membrane</keyword>
<accession>A0A6A6AML9</accession>
<dbReference type="RefSeq" id="XP_033527609.1">
    <property type="nucleotide sequence ID" value="XM_033667378.1"/>
</dbReference>
<proteinExistence type="predicted"/>
<feature type="transmembrane region" description="Helical" evidence="2">
    <location>
        <begin position="6"/>
        <end position="30"/>
    </location>
</feature>
<dbReference type="EMBL" id="ML977499">
    <property type="protein sequence ID" value="KAF2133222.1"/>
    <property type="molecule type" value="Genomic_DNA"/>
</dbReference>
<reference evidence="3" key="1">
    <citation type="journal article" date="2020" name="Stud. Mycol.">
        <title>101 Dothideomycetes genomes: a test case for predicting lifestyles and emergence of pathogens.</title>
        <authorList>
            <person name="Haridas S."/>
            <person name="Albert R."/>
            <person name="Binder M."/>
            <person name="Bloem J."/>
            <person name="Labutti K."/>
            <person name="Salamov A."/>
            <person name="Andreopoulos B."/>
            <person name="Baker S."/>
            <person name="Barry K."/>
            <person name="Bills G."/>
            <person name="Bluhm B."/>
            <person name="Cannon C."/>
            <person name="Castanera R."/>
            <person name="Culley D."/>
            <person name="Daum C."/>
            <person name="Ezra D."/>
            <person name="Gonzalez J."/>
            <person name="Henrissat B."/>
            <person name="Kuo A."/>
            <person name="Liang C."/>
            <person name="Lipzen A."/>
            <person name="Lutzoni F."/>
            <person name="Magnuson J."/>
            <person name="Mondo S."/>
            <person name="Nolan M."/>
            <person name="Ohm R."/>
            <person name="Pangilinan J."/>
            <person name="Park H.-J."/>
            <person name="Ramirez L."/>
            <person name="Alfaro M."/>
            <person name="Sun H."/>
            <person name="Tritt A."/>
            <person name="Yoshinaga Y."/>
            <person name="Zwiers L.-H."/>
            <person name="Turgeon B."/>
            <person name="Goodwin S."/>
            <person name="Spatafora J."/>
            <person name="Crous P."/>
            <person name="Grigoriev I."/>
        </authorList>
    </citation>
    <scope>NUCLEOTIDE SEQUENCE</scope>
    <source>
        <strain evidence="3">CBS 119687</strain>
    </source>
</reference>
<organism evidence="3 4">
    <name type="scientific">Dothidotthia symphoricarpi CBS 119687</name>
    <dbReference type="NCBI Taxonomy" id="1392245"/>
    <lineage>
        <taxon>Eukaryota</taxon>
        <taxon>Fungi</taxon>
        <taxon>Dikarya</taxon>
        <taxon>Ascomycota</taxon>
        <taxon>Pezizomycotina</taxon>
        <taxon>Dothideomycetes</taxon>
        <taxon>Pleosporomycetidae</taxon>
        <taxon>Pleosporales</taxon>
        <taxon>Dothidotthiaceae</taxon>
        <taxon>Dothidotthia</taxon>
    </lineage>
</organism>
<keyword evidence="4" id="KW-1185">Reference proteome</keyword>
<evidence type="ECO:0000313" key="4">
    <source>
        <dbReference type="Proteomes" id="UP000799771"/>
    </source>
</evidence>
<dbReference type="AlphaFoldDB" id="A0A6A6AML9"/>
<keyword evidence="2" id="KW-0812">Transmembrane</keyword>
<keyword evidence="2" id="KW-1133">Transmembrane helix</keyword>
<gene>
    <name evidence="3" type="ORF">P153DRAFT_363435</name>
</gene>
<sequence length="87" mass="9196">MAISMSLLAILVACGVGGMLLAIPILGYFFGMFKKKAVVEVHSSAEKGEMVIPRVAIHSAQSSRAQNGQGPLKASHTTVTEQRQGQN</sequence>
<dbReference type="Proteomes" id="UP000799771">
    <property type="component" value="Unassembled WGS sequence"/>
</dbReference>
<evidence type="ECO:0000256" key="1">
    <source>
        <dbReference type="SAM" id="MobiDB-lite"/>
    </source>
</evidence>